<keyword evidence="2" id="KW-0805">Transcription regulation</keyword>
<gene>
    <name evidence="5" type="ORF">A3860_12080</name>
</gene>
<name>A0A1V9FFZ5_9BACT</name>
<organism evidence="5 6">
    <name type="scientific">Niastella vici</name>
    <dbReference type="NCBI Taxonomy" id="1703345"/>
    <lineage>
        <taxon>Bacteria</taxon>
        <taxon>Pseudomonadati</taxon>
        <taxon>Bacteroidota</taxon>
        <taxon>Chitinophagia</taxon>
        <taxon>Chitinophagales</taxon>
        <taxon>Chitinophagaceae</taxon>
        <taxon>Niastella</taxon>
    </lineage>
</organism>
<dbReference type="Pfam" id="PF03965">
    <property type="entry name" value="Penicillinase_R"/>
    <property type="match status" value="1"/>
</dbReference>
<keyword evidence="6" id="KW-1185">Reference proteome</keyword>
<sequence length="122" mass="14319">MKKRLSEKEEALMQVIWRLEKAFAKDVREALPNPKPHINTVATTMRRLADKGFLIYEDFGTTYRYSAAISQKEYTNKFVKPLLTRLFGNSMKNVVAFFAEQEEVSVEELKEIVKMIEKKNRK</sequence>
<dbReference type="STRING" id="1703345.A3860_12080"/>
<keyword evidence="3" id="KW-0238">DNA-binding</keyword>
<dbReference type="InterPro" id="IPR036388">
    <property type="entry name" value="WH-like_DNA-bd_sf"/>
</dbReference>
<dbReference type="Gene3D" id="1.10.10.10">
    <property type="entry name" value="Winged helix-like DNA-binding domain superfamily/Winged helix DNA-binding domain"/>
    <property type="match status" value="1"/>
</dbReference>
<reference evidence="5 6" key="1">
    <citation type="submission" date="2016-03" db="EMBL/GenBank/DDBJ databases">
        <title>Niastella vici sp. nov., isolated from farmland soil.</title>
        <authorList>
            <person name="Chen L."/>
            <person name="Wang D."/>
            <person name="Yang S."/>
            <person name="Wang G."/>
        </authorList>
    </citation>
    <scope>NUCLEOTIDE SEQUENCE [LARGE SCALE GENOMIC DNA]</scope>
    <source>
        <strain evidence="5 6">DJ57</strain>
    </source>
</reference>
<dbReference type="RefSeq" id="WP_081156251.1">
    <property type="nucleotide sequence ID" value="NZ_LVYD01000124.1"/>
</dbReference>
<evidence type="ECO:0000256" key="4">
    <source>
        <dbReference type="ARBA" id="ARBA00023163"/>
    </source>
</evidence>
<dbReference type="SUPFAM" id="SSF46785">
    <property type="entry name" value="Winged helix' DNA-binding domain"/>
    <property type="match status" value="1"/>
</dbReference>
<dbReference type="Proteomes" id="UP000192796">
    <property type="component" value="Unassembled WGS sequence"/>
</dbReference>
<evidence type="ECO:0000313" key="5">
    <source>
        <dbReference type="EMBL" id="OQP57285.1"/>
    </source>
</evidence>
<dbReference type="InterPro" id="IPR036390">
    <property type="entry name" value="WH_DNA-bd_sf"/>
</dbReference>
<comment type="similarity">
    <text evidence="1">Belongs to the BlaI transcriptional regulatory family.</text>
</comment>
<accession>A0A1V9FFZ5</accession>
<dbReference type="EMBL" id="LVYD01000124">
    <property type="protein sequence ID" value="OQP57285.1"/>
    <property type="molecule type" value="Genomic_DNA"/>
</dbReference>
<protein>
    <submittedName>
        <fullName evidence="5">Transcriptional regulator</fullName>
    </submittedName>
</protein>
<dbReference type="AlphaFoldDB" id="A0A1V9FFZ5"/>
<evidence type="ECO:0000256" key="3">
    <source>
        <dbReference type="ARBA" id="ARBA00023125"/>
    </source>
</evidence>
<keyword evidence="4" id="KW-0804">Transcription</keyword>
<dbReference type="OrthoDB" id="1098508at2"/>
<dbReference type="GO" id="GO:0045892">
    <property type="term" value="P:negative regulation of DNA-templated transcription"/>
    <property type="evidence" value="ECO:0007669"/>
    <property type="project" value="InterPro"/>
</dbReference>
<evidence type="ECO:0000313" key="6">
    <source>
        <dbReference type="Proteomes" id="UP000192796"/>
    </source>
</evidence>
<dbReference type="PIRSF" id="PIRSF019455">
    <property type="entry name" value="CopR_AtkY"/>
    <property type="match status" value="1"/>
</dbReference>
<evidence type="ECO:0000256" key="1">
    <source>
        <dbReference type="ARBA" id="ARBA00011046"/>
    </source>
</evidence>
<dbReference type="GO" id="GO:0003677">
    <property type="term" value="F:DNA binding"/>
    <property type="evidence" value="ECO:0007669"/>
    <property type="project" value="UniProtKB-KW"/>
</dbReference>
<proteinExistence type="inferred from homology"/>
<dbReference type="Gene3D" id="1.10.4040.10">
    <property type="entry name" value="Penicillinase repressor domain"/>
    <property type="match status" value="1"/>
</dbReference>
<evidence type="ECO:0000256" key="2">
    <source>
        <dbReference type="ARBA" id="ARBA00023015"/>
    </source>
</evidence>
<comment type="caution">
    <text evidence="5">The sequence shown here is derived from an EMBL/GenBank/DDBJ whole genome shotgun (WGS) entry which is preliminary data.</text>
</comment>
<dbReference type="InterPro" id="IPR005650">
    <property type="entry name" value="BlaI_family"/>
</dbReference>